<dbReference type="AlphaFoldDB" id="A0A0P6XJ94"/>
<dbReference type="InterPro" id="IPR036821">
    <property type="entry name" value="Peptide_deformylase_sf"/>
</dbReference>
<dbReference type="PIRSF" id="PIRSF004749">
    <property type="entry name" value="Pep_def"/>
    <property type="match status" value="1"/>
</dbReference>
<feature type="binding site" evidence="5">
    <location>
        <position position="140"/>
    </location>
    <ligand>
        <name>Fe cation</name>
        <dbReference type="ChEBI" id="CHEBI:24875"/>
    </ligand>
</feature>
<dbReference type="InterPro" id="IPR023635">
    <property type="entry name" value="Peptide_deformylase"/>
</dbReference>
<dbReference type="SUPFAM" id="SSF56420">
    <property type="entry name" value="Peptide deformylase"/>
    <property type="match status" value="1"/>
</dbReference>
<dbReference type="STRING" id="229921.ADN01_07950"/>
<dbReference type="CDD" id="cd00487">
    <property type="entry name" value="Pep_deformylase"/>
    <property type="match status" value="1"/>
</dbReference>
<evidence type="ECO:0000313" key="7">
    <source>
        <dbReference type="Proteomes" id="UP000050501"/>
    </source>
</evidence>
<sequence>MTIRPIVTIPDAVLRRKAHKVTDFGKDFQTLVMDMVETMRVAPGVGLAAPQVGVPMRLVVVEYGDDEDDDAPKKLYVMANPEIVQVSEDDKVLGIEGCLSVPRLVGEVERYHKIVIKGMNRLGKPVKIKADGWLARIFQHEIDHLEGVLFTDLATRVWEPSKEEEAKYVD</sequence>
<comment type="function">
    <text evidence="5">Removes the formyl group from the N-terminal Met of newly synthesized proteins. Requires at least a dipeptide for an efficient rate of reaction. N-terminal L-methionine is a prerequisite for activity but the enzyme has broad specificity at other positions.</text>
</comment>
<evidence type="ECO:0000256" key="1">
    <source>
        <dbReference type="ARBA" id="ARBA00010759"/>
    </source>
</evidence>
<keyword evidence="3 5" id="KW-0378">Hydrolase</keyword>
<dbReference type="RefSeq" id="WP_062419031.1">
    <property type="nucleotide sequence ID" value="NZ_DF967974.1"/>
</dbReference>
<dbReference type="PANTHER" id="PTHR10458">
    <property type="entry name" value="PEPTIDE DEFORMYLASE"/>
    <property type="match status" value="1"/>
</dbReference>
<dbReference type="Gene3D" id="3.90.45.10">
    <property type="entry name" value="Peptide deformylase"/>
    <property type="match status" value="1"/>
</dbReference>
<evidence type="ECO:0000256" key="4">
    <source>
        <dbReference type="ARBA" id="ARBA00022917"/>
    </source>
</evidence>
<evidence type="ECO:0000313" key="6">
    <source>
        <dbReference type="EMBL" id="KPL83629.1"/>
    </source>
</evidence>
<comment type="cofactor">
    <cofactor evidence="5">
        <name>Fe(2+)</name>
        <dbReference type="ChEBI" id="CHEBI:29033"/>
    </cofactor>
    <text evidence="5">Binds 1 Fe(2+) ion.</text>
</comment>
<accession>A0A0P6XJ94</accession>
<dbReference type="PANTHER" id="PTHR10458:SF22">
    <property type="entry name" value="PEPTIDE DEFORMYLASE"/>
    <property type="match status" value="1"/>
</dbReference>
<dbReference type="GO" id="GO:0046872">
    <property type="term" value="F:metal ion binding"/>
    <property type="evidence" value="ECO:0007669"/>
    <property type="project" value="UniProtKB-KW"/>
</dbReference>
<dbReference type="Pfam" id="PF01327">
    <property type="entry name" value="Pep_deformylase"/>
    <property type="match status" value="1"/>
</dbReference>
<dbReference type="HAMAP" id="MF_00163">
    <property type="entry name" value="Pep_deformylase"/>
    <property type="match status" value="1"/>
</dbReference>
<dbReference type="GO" id="GO:0042586">
    <property type="term" value="F:peptide deformylase activity"/>
    <property type="evidence" value="ECO:0007669"/>
    <property type="project" value="UniProtKB-UniRule"/>
</dbReference>
<feature type="active site" evidence="5">
    <location>
        <position position="141"/>
    </location>
</feature>
<protein>
    <recommendedName>
        <fullName evidence="5">Peptide deformylase</fullName>
        <shortName evidence="5">PDF</shortName>
        <ecNumber evidence="5">3.5.1.88</ecNumber>
    </recommendedName>
    <alternativeName>
        <fullName evidence="5">Polypeptide deformylase</fullName>
    </alternativeName>
</protein>
<evidence type="ECO:0000256" key="5">
    <source>
        <dbReference type="HAMAP-Rule" id="MF_00163"/>
    </source>
</evidence>
<comment type="catalytic activity">
    <reaction evidence="5">
        <text>N-terminal N-formyl-L-methionyl-[peptide] + H2O = N-terminal L-methionyl-[peptide] + formate</text>
        <dbReference type="Rhea" id="RHEA:24420"/>
        <dbReference type="Rhea" id="RHEA-COMP:10639"/>
        <dbReference type="Rhea" id="RHEA-COMP:10640"/>
        <dbReference type="ChEBI" id="CHEBI:15377"/>
        <dbReference type="ChEBI" id="CHEBI:15740"/>
        <dbReference type="ChEBI" id="CHEBI:49298"/>
        <dbReference type="ChEBI" id="CHEBI:64731"/>
        <dbReference type="EC" id="3.5.1.88"/>
    </reaction>
</comment>
<name>A0A0P6XJ94_9CHLR</name>
<dbReference type="EC" id="3.5.1.88" evidence="5"/>
<reference evidence="6 7" key="1">
    <citation type="submission" date="2015-07" db="EMBL/GenBank/DDBJ databases">
        <title>Genome sequence of Levilinea saccharolytica DSM 16555.</title>
        <authorList>
            <person name="Hemp J."/>
            <person name="Ward L.M."/>
            <person name="Pace L.A."/>
            <person name="Fischer W.W."/>
        </authorList>
    </citation>
    <scope>NUCLEOTIDE SEQUENCE [LARGE SCALE GENOMIC DNA]</scope>
    <source>
        <strain evidence="6 7">KIBI-1</strain>
    </source>
</reference>
<dbReference type="Proteomes" id="UP000050501">
    <property type="component" value="Unassembled WGS sequence"/>
</dbReference>
<feature type="binding site" evidence="5">
    <location>
        <position position="98"/>
    </location>
    <ligand>
        <name>Fe cation</name>
        <dbReference type="ChEBI" id="CHEBI:24875"/>
    </ligand>
</feature>
<dbReference type="EMBL" id="LGCM01000029">
    <property type="protein sequence ID" value="KPL83629.1"/>
    <property type="molecule type" value="Genomic_DNA"/>
</dbReference>
<comment type="caution">
    <text evidence="6">The sequence shown here is derived from an EMBL/GenBank/DDBJ whole genome shotgun (WGS) entry which is preliminary data.</text>
</comment>
<keyword evidence="5" id="KW-0408">Iron</keyword>
<keyword evidence="2 5" id="KW-0479">Metal-binding</keyword>
<dbReference type="PRINTS" id="PR01576">
    <property type="entry name" value="PDEFORMYLASE"/>
</dbReference>
<comment type="similarity">
    <text evidence="1 5">Belongs to the polypeptide deformylase family.</text>
</comment>
<organism evidence="6 7">
    <name type="scientific">Levilinea saccharolytica</name>
    <dbReference type="NCBI Taxonomy" id="229921"/>
    <lineage>
        <taxon>Bacteria</taxon>
        <taxon>Bacillati</taxon>
        <taxon>Chloroflexota</taxon>
        <taxon>Anaerolineae</taxon>
        <taxon>Anaerolineales</taxon>
        <taxon>Anaerolineaceae</taxon>
        <taxon>Levilinea</taxon>
    </lineage>
</organism>
<dbReference type="GO" id="GO:0006412">
    <property type="term" value="P:translation"/>
    <property type="evidence" value="ECO:0007669"/>
    <property type="project" value="UniProtKB-UniRule"/>
</dbReference>
<evidence type="ECO:0000256" key="3">
    <source>
        <dbReference type="ARBA" id="ARBA00022801"/>
    </source>
</evidence>
<keyword evidence="4 5" id="KW-0648">Protein biosynthesis</keyword>
<dbReference type="OrthoDB" id="9784988at2"/>
<proteinExistence type="inferred from homology"/>
<feature type="binding site" evidence="5">
    <location>
        <position position="144"/>
    </location>
    <ligand>
        <name>Fe cation</name>
        <dbReference type="ChEBI" id="CHEBI:24875"/>
    </ligand>
</feature>
<dbReference type="PATRIC" id="fig|229921.5.peg.790"/>
<evidence type="ECO:0000256" key="2">
    <source>
        <dbReference type="ARBA" id="ARBA00022723"/>
    </source>
</evidence>
<dbReference type="NCBIfam" id="TIGR00079">
    <property type="entry name" value="pept_deformyl"/>
    <property type="match status" value="1"/>
</dbReference>
<dbReference type="NCBIfam" id="NF001159">
    <property type="entry name" value="PRK00150.1-3"/>
    <property type="match status" value="1"/>
</dbReference>
<gene>
    <name evidence="5" type="primary">def</name>
    <name evidence="6" type="ORF">ADN01_07950</name>
</gene>
<dbReference type="FunFam" id="3.90.45.10:FF:000003">
    <property type="entry name" value="Peptide deformylase"/>
    <property type="match status" value="1"/>
</dbReference>
<keyword evidence="7" id="KW-1185">Reference proteome</keyword>